<dbReference type="GO" id="GO:0008250">
    <property type="term" value="C:oligosaccharyltransferase complex"/>
    <property type="evidence" value="ECO:0007669"/>
    <property type="project" value="UniProtKB-ARBA"/>
</dbReference>
<feature type="compositionally biased region" description="Basic and acidic residues" evidence="21">
    <location>
        <begin position="2119"/>
        <end position="2149"/>
    </location>
</feature>
<dbReference type="PANTHER" id="PTHR13872:SF1">
    <property type="entry name" value="DOLICHYL-DIPHOSPHOOLIGOSACCHARIDE--PROTEIN GLYCOSYLTRANSFERASE SUBUNIT STT3B"/>
    <property type="match status" value="1"/>
</dbReference>
<feature type="transmembrane region" description="Helical" evidence="22">
    <location>
        <begin position="1187"/>
        <end position="1207"/>
    </location>
</feature>
<dbReference type="InterPro" id="IPR048999">
    <property type="entry name" value="STT3-PglB_core"/>
</dbReference>
<dbReference type="Gene3D" id="3.30.160.60">
    <property type="entry name" value="Classic Zinc Finger"/>
    <property type="match status" value="1"/>
</dbReference>
<feature type="transmembrane region" description="Helical" evidence="22">
    <location>
        <begin position="1034"/>
        <end position="1057"/>
    </location>
</feature>
<evidence type="ECO:0000256" key="9">
    <source>
        <dbReference type="ARBA" id="ARBA00022692"/>
    </source>
</evidence>
<feature type="transmembrane region" description="Helical" evidence="22">
    <location>
        <begin position="998"/>
        <end position="1014"/>
    </location>
</feature>
<keyword evidence="7" id="KW-0328">Glycosyltransferase</keyword>
<evidence type="ECO:0000259" key="23">
    <source>
        <dbReference type="PROSITE" id="PS50157"/>
    </source>
</evidence>
<feature type="region of interest" description="Disordered" evidence="21">
    <location>
        <begin position="2059"/>
        <end position="2080"/>
    </location>
</feature>
<comment type="similarity">
    <text evidence="5">Belongs to the STT3 family.</text>
</comment>
<feature type="compositionally biased region" description="Polar residues" evidence="21">
    <location>
        <begin position="91"/>
        <end position="109"/>
    </location>
</feature>
<evidence type="ECO:0000256" key="10">
    <source>
        <dbReference type="ARBA" id="ARBA00022723"/>
    </source>
</evidence>
<feature type="domain" description="C2H2-type" evidence="23">
    <location>
        <begin position="571"/>
        <end position="601"/>
    </location>
</feature>
<dbReference type="PROSITE" id="PS50157">
    <property type="entry name" value="ZINC_FINGER_C2H2_2"/>
    <property type="match status" value="1"/>
</dbReference>
<dbReference type="PANTHER" id="PTHR13872">
    <property type="entry name" value="DOLICHYL-DIPHOSPHOOLIGOSACCHARIDE--PROTEIN GLYCOSYLTRANSFERASE SUBUNIT"/>
    <property type="match status" value="1"/>
</dbReference>
<feature type="transmembrane region" description="Helical" evidence="22">
    <location>
        <begin position="1214"/>
        <end position="1232"/>
    </location>
</feature>
<keyword evidence="11" id="KW-0256">Endoplasmic reticulum</keyword>
<keyword evidence="12" id="KW-0460">Magnesium</keyword>
<feature type="region of interest" description="Disordered" evidence="21">
    <location>
        <begin position="1899"/>
        <end position="2016"/>
    </location>
</feature>
<evidence type="ECO:0000256" key="6">
    <source>
        <dbReference type="ARBA" id="ARBA00012605"/>
    </source>
</evidence>
<evidence type="ECO:0000256" key="8">
    <source>
        <dbReference type="ARBA" id="ARBA00022679"/>
    </source>
</evidence>
<feature type="compositionally biased region" description="Polar residues" evidence="21">
    <location>
        <begin position="42"/>
        <end position="51"/>
    </location>
</feature>
<keyword evidence="14 22" id="KW-0472">Membrane</keyword>
<evidence type="ECO:0000256" key="14">
    <source>
        <dbReference type="ARBA" id="ARBA00023136"/>
    </source>
</evidence>
<feature type="transmembrane region" description="Helical" evidence="22">
    <location>
        <begin position="1069"/>
        <end position="1090"/>
    </location>
</feature>
<keyword evidence="8" id="KW-0808">Transferase</keyword>
<dbReference type="PROSITE" id="PS00028">
    <property type="entry name" value="ZINC_FINGER_C2H2_1"/>
    <property type="match status" value="2"/>
</dbReference>
<accession>A0AAN6RIG0</accession>
<feature type="compositionally biased region" description="Basic and acidic residues" evidence="21">
    <location>
        <begin position="2175"/>
        <end position="2192"/>
    </location>
</feature>
<name>A0AAN6RIG0_9PLEO</name>
<evidence type="ECO:0000256" key="22">
    <source>
        <dbReference type="SAM" id="Phobius"/>
    </source>
</evidence>
<organism evidence="24 25">
    <name type="scientific">Pseudopithomyces chartarum</name>
    <dbReference type="NCBI Taxonomy" id="1892770"/>
    <lineage>
        <taxon>Eukaryota</taxon>
        <taxon>Fungi</taxon>
        <taxon>Dikarya</taxon>
        <taxon>Ascomycota</taxon>
        <taxon>Pezizomycotina</taxon>
        <taxon>Dothideomycetes</taxon>
        <taxon>Pleosporomycetidae</taxon>
        <taxon>Pleosporales</taxon>
        <taxon>Massarineae</taxon>
        <taxon>Didymosphaeriaceae</taxon>
        <taxon>Pseudopithomyces</taxon>
    </lineage>
</organism>
<feature type="compositionally biased region" description="Polar residues" evidence="21">
    <location>
        <begin position="195"/>
        <end position="214"/>
    </location>
</feature>
<feature type="compositionally biased region" description="Basic and acidic residues" evidence="21">
    <location>
        <begin position="1916"/>
        <end position="1979"/>
    </location>
</feature>
<feature type="transmembrane region" description="Helical" evidence="22">
    <location>
        <begin position="1126"/>
        <end position="1152"/>
    </location>
</feature>
<dbReference type="Proteomes" id="UP001280581">
    <property type="component" value="Unassembled WGS sequence"/>
</dbReference>
<evidence type="ECO:0000256" key="11">
    <source>
        <dbReference type="ARBA" id="ARBA00022824"/>
    </source>
</evidence>
<dbReference type="EMBL" id="WVTA01000007">
    <property type="protein sequence ID" value="KAK3208402.1"/>
    <property type="molecule type" value="Genomic_DNA"/>
</dbReference>
<feature type="transmembrane region" description="Helical" evidence="22">
    <location>
        <begin position="914"/>
        <end position="930"/>
    </location>
</feature>
<dbReference type="Gene3D" id="3.40.50.12610">
    <property type="match status" value="1"/>
</dbReference>
<comment type="cofactor">
    <cofactor evidence="1">
        <name>Mn(2+)</name>
        <dbReference type="ChEBI" id="CHEBI:29035"/>
    </cofactor>
</comment>
<feature type="compositionally biased region" description="Low complexity" evidence="21">
    <location>
        <begin position="1740"/>
        <end position="1760"/>
    </location>
</feature>
<evidence type="ECO:0000256" key="15">
    <source>
        <dbReference type="ARBA" id="ARBA00023180"/>
    </source>
</evidence>
<comment type="cofactor">
    <cofactor evidence="2">
        <name>Mg(2+)</name>
        <dbReference type="ChEBI" id="CHEBI:18420"/>
    </cofactor>
</comment>
<feature type="compositionally biased region" description="Polar residues" evidence="21">
    <location>
        <begin position="16"/>
        <end position="26"/>
    </location>
</feature>
<feature type="region of interest" description="Disordered" evidence="21">
    <location>
        <begin position="2111"/>
        <end position="2192"/>
    </location>
</feature>
<dbReference type="GO" id="GO:0043687">
    <property type="term" value="P:post-translational protein modification"/>
    <property type="evidence" value="ECO:0007669"/>
    <property type="project" value="TreeGrafter"/>
</dbReference>
<evidence type="ECO:0000256" key="19">
    <source>
        <dbReference type="ARBA" id="ARBA00067960"/>
    </source>
</evidence>
<dbReference type="GO" id="GO:0018279">
    <property type="term" value="P:protein N-linked glycosylation via asparagine"/>
    <property type="evidence" value="ECO:0007669"/>
    <property type="project" value="TreeGrafter"/>
</dbReference>
<evidence type="ECO:0000256" key="16">
    <source>
        <dbReference type="ARBA" id="ARBA00023211"/>
    </source>
</evidence>
<dbReference type="InterPro" id="IPR003674">
    <property type="entry name" value="Oligo_trans_STT3"/>
</dbReference>
<dbReference type="GO" id="GO:0004579">
    <property type="term" value="F:dolichyl-diphosphooligosaccharide-protein glycotransferase activity"/>
    <property type="evidence" value="ECO:0007669"/>
    <property type="project" value="UniProtKB-EC"/>
</dbReference>
<feature type="region of interest" description="Disordered" evidence="21">
    <location>
        <begin position="1"/>
        <end position="51"/>
    </location>
</feature>
<keyword evidence="10" id="KW-0479">Metal-binding</keyword>
<evidence type="ECO:0000256" key="12">
    <source>
        <dbReference type="ARBA" id="ARBA00022842"/>
    </source>
</evidence>
<evidence type="ECO:0000256" key="17">
    <source>
        <dbReference type="ARBA" id="ARBA00048829"/>
    </source>
</evidence>
<feature type="region of interest" description="Disordered" evidence="21">
    <location>
        <begin position="67"/>
        <end position="109"/>
    </location>
</feature>
<feature type="region of interest" description="Disordered" evidence="21">
    <location>
        <begin position="2214"/>
        <end position="2260"/>
    </location>
</feature>
<dbReference type="Pfam" id="PF02516">
    <property type="entry name" value="STT3"/>
    <property type="match status" value="1"/>
</dbReference>
<protein>
    <recommendedName>
        <fullName evidence="19">Dolichyl-diphosphooligosaccharide--protein glycosyltransferase subunit STT3</fullName>
        <ecNumber evidence="6">2.4.99.18</ecNumber>
    </recommendedName>
</protein>
<evidence type="ECO:0000313" key="24">
    <source>
        <dbReference type="EMBL" id="KAK3208402.1"/>
    </source>
</evidence>
<evidence type="ECO:0000256" key="1">
    <source>
        <dbReference type="ARBA" id="ARBA00001936"/>
    </source>
</evidence>
<feature type="transmembrane region" description="Helical" evidence="22">
    <location>
        <begin position="967"/>
        <end position="986"/>
    </location>
</feature>
<proteinExistence type="inferred from homology"/>
<gene>
    <name evidence="24" type="ORF">GRF29_77g651894</name>
</gene>
<feature type="region of interest" description="Disordered" evidence="21">
    <location>
        <begin position="1732"/>
        <end position="1772"/>
    </location>
</feature>
<evidence type="ECO:0000256" key="4">
    <source>
        <dbReference type="ARBA" id="ARBA00004922"/>
    </source>
</evidence>
<dbReference type="EC" id="2.4.99.18" evidence="6"/>
<evidence type="ECO:0000256" key="5">
    <source>
        <dbReference type="ARBA" id="ARBA00010810"/>
    </source>
</evidence>
<dbReference type="Pfam" id="PF21436">
    <property type="entry name" value="STT3-PglB_core"/>
    <property type="match status" value="1"/>
</dbReference>
<evidence type="ECO:0000256" key="3">
    <source>
        <dbReference type="ARBA" id="ARBA00004477"/>
    </source>
</evidence>
<comment type="catalytic activity">
    <reaction evidence="17">
        <text>a di-trans,poly-cis-dolichyl diphosphooligosaccharide + L-asparaginyl-[protein] = N(4)-(oligosaccharide-(1-&gt;4)-N-acetyl-beta-D-glucosaminyl-(1-&gt;4)-N-acetyl-beta-D-glucosaminyl)-L-asparaginyl-[protein] + a di-trans,poly-cis-dolichyl diphosphate + H(+)</text>
        <dbReference type="Rhea" id="RHEA:22980"/>
        <dbReference type="Rhea" id="RHEA-COMP:12804"/>
        <dbReference type="Rhea" id="RHEA-COMP:12805"/>
        <dbReference type="Rhea" id="RHEA-COMP:19506"/>
        <dbReference type="Rhea" id="RHEA-COMP:19509"/>
        <dbReference type="ChEBI" id="CHEBI:15378"/>
        <dbReference type="ChEBI" id="CHEBI:50347"/>
        <dbReference type="ChEBI" id="CHEBI:57497"/>
        <dbReference type="ChEBI" id="CHEBI:57570"/>
        <dbReference type="ChEBI" id="CHEBI:132529"/>
        <dbReference type="EC" id="2.4.99.18"/>
    </reaction>
</comment>
<feature type="compositionally biased region" description="Polar residues" evidence="21">
    <location>
        <begin position="255"/>
        <end position="268"/>
    </location>
</feature>
<comment type="subcellular location">
    <subcellularLocation>
        <location evidence="3">Endoplasmic reticulum membrane</location>
        <topology evidence="3">Multi-pass membrane protein</topology>
    </subcellularLocation>
</comment>
<comment type="caution">
    <text evidence="24">The sequence shown here is derived from an EMBL/GenBank/DDBJ whole genome shotgun (WGS) entry which is preliminary data.</text>
</comment>
<evidence type="ECO:0000256" key="13">
    <source>
        <dbReference type="ARBA" id="ARBA00022989"/>
    </source>
</evidence>
<feature type="region of interest" description="Disordered" evidence="21">
    <location>
        <begin position="188"/>
        <end position="268"/>
    </location>
</feature>
<dbReference type="InterPro" id="IPR048307">
    <property type="entry name" value="STT3_N"/>
</dbReference>
<feature type="region of interest" description="Disordered" evidence="21">
    <location>
        <begin position="1635"/>
        <end position="1665"/>
    </location>
</feature>
<feature type="compositionally biased region" description="Low complexity" evidence="21">
    <location>
        <begin position="1645"/>
        <end position="1665"/>
    </location>
</feature>
<feature type="compositionally biased region" description="Low complexity" evidence="21">
    <location>
        <begin position="1981"/>
        <end position="1995"/>
    </location>
</feature>
<evidence type="ECO:0000256" key="20">
    <source>
        <dbReference type="PROSITE-ProRule" id="PRU00042"/>
    </source>
</evidence>
<sequence length="2318" mass="261546">MSQPNENPAIQYIGTDGNTYFYQNRPNDNEYPQWPQAGQAPIRNTPSPSRAASNAIVAPTYYVPSAMPPNVHRPDRNSLAVPNQRPRSHSRPNINSPTETDPISPHSYTYPTGFSLGSLSHMTSPNLPTSISLDMMDNNHSFMSRVFSNHHDEPWNPVRVTNQDRSVSNVSAFPGPDMSYRVMRTPGSDMGSALGPTSDSGYQTQPRGPQSVISNEPERVDQELPSEVFRMPNLSVSSAQSETSEYLPDPASRYSGRSTGQNKSHTSATNMVVDEQHKHINRMHKDEDEHELIRKSQYRGNISPSARAQVDITLAGMQVTGNELDDPATGISLTPDQDENPPWGSFKSGSQKYALEADEMDTNEHNPFMGTLDSHHVYNNSLRSANPQTSSIKNVRNRQDSLKVLADAASDHALGARLQQRQLSSAPPTKAEQQKFITHTEQQRQALQKFGKALIAEFEADPSADGTDLENVVLRVLAGTTQHGTSNTLSNNETRAGHLRFDTVLTKTEAMKASQALSNIIKQSPSSPFTTGSRRSSRVSSSDKCQCPHCEVTLARPCDMKKHMKRHTRPYGCTYPRCHKRFGAKSDWKRHENSQHFQMEAFRCQQISPSASPKNTATCGELFYRIEMFKQHLRNEHKIDGETEAGEEAKSCRIGKNYQGQFWCGFCERIIKLKEKRNAAWDERFDHIDKHFNKDKKGIEQWLCVEARRTKGEIVRDMDRTRFDEEDGEEDGEGEPDDSPPVNSGPDDDTFLVEEVMSPLHIPPPVTIVEDLSTKRKHTTEEFAPLPVLKRRRTDVDRYCKCNVSLFQPPILPSMAADESDQFIKQVSGRKTRGLLRVVILCLIAGAAVSSRLFSVIRFESIIHEFDPWFNFRATKYLVQNGFYSFWDWFDDRMTDRIGLVGTWHPLGRVTGGTLYPGLMVTSGAIYHLLRFLTLPVDIRNICVLLAPGFSGLTALATYLLTSEMVTSPSAGLLAAAFMGITPGYISRSVAGSYDNEAIAIFLLVFTFFLWIKAVKNGSMFWGALTALFYGYMVSAWGGYVFITNLLPLHAFVLICMGRYSPRLYVSYTSWYALGTLASMQIPFVGFLPIRSSEHMSALGVFGLLQLVGGVEWIRTQLPSKQFQTLLRALVFLIFVVALGGLVLLTVGGVIAPWTGRFYSLWDTGYAKIHIPIIASVSEHQPTAWPAFFFDLSMMIWLFPAGVYMCFRKLTDEQVFIVIYAVLASYFAGVMVRLMLTLTPIVCVASAMAFSQILDTYLDAKTPKVEPPKENGGSDAAKVAAAAVLPDGLRSTRQPLVGIYSYASKLTVVGASAIYLLLFVLHCTWVTSNAYSSPSVVLASRLPDGSQHIIDDYREAYYWLRQNTPDNAKIMSWWDYGYQIGGMADRPTLVDNNTWNNTHIATVGKAMSSREEVSYPIMRQHEVDYVLVVFGGLLGYSGDDINKFLWMVRIAEGIWPEEVKERNFFTARGEYRVDEEATPTMKNSLMYKMSYYNYHTLFPAGQATDRVRQARLPAQGPELSTIEEAFTSENWIIRIYKVKEPDNFGRDHQSAVSFDKGHKKKKAPKRKGPRVLRVDHFRASTLSPPPLFPLLSHSRYTILFGLRPGFTHGTNFKLVPSPGVTMAAEARRAYMEFMNGSGSSNANAQQQQQQQQFQQQQQGQWQPGSDLHNQYAAYAAHLQQQSPQGMQGMQNPYAAQQQYQGVNPVYVSLYLHPLRSVQFAMTDMAARIPPAAPTPPPAVAPSAPTSNAALSQHGQLQPYAPQGPPQPIPQHARTQGYVDLPRTYNPSPQSPPSGYFPEWQYNQPRPQHDRFEYNLPPEMAPAQSESFNYYTRDWSYESVRDRDHERVSYSGPLPVPDVVRIRSPPFHSKVVMSSPDVVEACYHFCNVCGRMRSDRYHRRHPIEPGKPPLRTSCGHCKKDAKREKEKEEKQKAAEAEKAKQEQEAKDAKDPPSRRIIIEVRDDDDRGRTRARTQEREESPTRVVYRSVSRYRVASPSPSPPPVLRHRARSEIRISSPSPNRDGVRYYYRRDDEYERSVSPDARARLASHPAPYRSFTPIFPSAPGSYPEELPPPTSAPRGILKTPTEYFAYATRHEMESSYDSLKPEVGSTRVQFGGESKPAEPTRVYREDDFAYRHRSREEFERGHVEEDPSSPEPPIQRFERIVVRDVSPPRQSTRDKSQPRRQESDEHYFRYVYAEDRSVEDRGRAREIREPSPLRKVARGLREIGREIRRRYSRSPPPAPPRKYESSDDGTDTNSEVSVEQTWVRFRALDENGKPATFLTKKFVKKVSEPEPVTAATHRGIATEPALSRGFACGY</sequence>
<evidence type="ECO:0000256" key="2">
    <source>
        <dbReference type="ARBA" id="ARBA00001946"/>
    </source>
</evidence>
<reference evidence="24 25" key="1">
    <citation type="submission" date="2021-02" db="EMBL/GenBank/DDBJ databases">
        <title>Genome assembly of Pseudopithomyces chartarum.</title>
        <authorList>
            <person name="Jauregui R."/>
            <person name="Singh J."/>
            <person name="Voisey C."/>
        </authorList>
    </citation>
    <scope>NUCLEOTIDE SEQUENCE [LARGE SCALE GENOMIC DNA]</scope>
    <source>
        <strain evidence="24 25">AGR01</strain>
    </source>
</reference>
<comment type="function">
    <text evidence="18">Catalytic subunit of the oligosaccharyl transferase (OST) complex that catalyzes the initial transfer of a defined glycan (Glc(3)Man(9)GlcNAc(2) in eukaryotes) from the lipid carrier dolichol-pyrophosphate to an asparagine residue within an Asn-X-Ser/Thr consensus motif in nascent polypeptide chains, the first step in protein N-glycosylation. N-glycosylation occurs cotranslationally and the complex associates with the Sec61 complex at the channel-forming translocon complex that mediates protein translocation across the endoplasmic reticulum (ER). All subunits are required for a maximal enzyme activity. This subunit contains the active site and the acceptor peptide and donor lipid-linked oligosaccharide (LLO) binding pockets.</text>
</comment>
<dbReference type="FunFam" id="3.40.50.12610:FF:000001">
    <property type="entry name" value="Dolichyl-diphosphooligosaccharide--protein glycosyltransferase subunit STT3B"/>
    <property type="match status" value="1"/>
</dbReference>
<keyword evidence="20" id="KW-0863">Zinc-finger</keyword>
<evidence type="ECO:0000256" key="7">
    <source>
        <dbReference type="ARBA" id="ARBA00022676"/>
    </source>
</evidence>
<dbReference type="InterPro" id="IPR013087">
    <property type="entry name" value="Znf_C2H2_type"/>
</dbReference>
<dbReference type="GO" id="GO:0008270">
    <property type="term" value="F:zinc ion binding"/>
    <property type="evidence" value="ECO:0007669"/>
    <property type="project" value="UniProtKB-KW"/>
</dbReference>
<keyword evidence="15" id="KW-0325">Glycoprotein</keyword>
<keyword evidence="9 22" id="KW-0812">Transmembrane</keyword>
<feature type="region of interest" description="Disordered" evidence="21">
    <location>
        <begin position="716"/>
        <end position="750"/>
    </location>
</feature>
<feature type="compositionally biased region" description="Polar residues" evidence="21">
    <location>
        <begin position="234"/>
        <end position="244"/>
    </location>
</feature>
<keyword evidence="20" id="KW-0862">Zinc</keyword>
<dbReference type="CDD" id="cd06174">
    <property type="entry name" value="MFS"/>
    <property type="match status" value="1"/>
</dbReference>
<evidence type="ECO:0000256" key="18">
    <source>
        <dbReference type="ARBA" id="ARBA00059243"/>
    </source>
</evidence>
<feature type="compositionally biased region" description="Acidic residues" evidence="21">
    <location>
        <begin position="724"/>
        <end position="738"/>
    </location>
</feature>
<keyword evidence="25" id="KW-1185">Reference proteome</keyword>
<evidence type="ECO:0000256" key="21">
    <source>
        <dbReference type="SAM" id="MobiDB-lite"/>
    </source>
</evidence>
<feature type="transmembrane region" description="Helical" evidence="22">
    <location>
        <begin position="942"/>
        <end position="961"/>
    </location>
</feature>
<dbReference type="SMART" id="SM00355">
    <property type="entry name" value="ZnF_C2H2"/>
    <property type="match status" value="3"/>
</dbReference>
<comment type="pathway">
    <text evidence="4">Protein modification; protein glycosylation.</text>
</comment>
<evidence type="ECO:0000313" key="25">
    <source>
        <dbReference type="Proteomes" id="UP001280581"/>
    </source>
</evidence>
<keyword evidence="13 22" id="KW-1133">Transmembrane helix</keyword>
<feature type="transmembrane region" description="Helical" evidence="22">
    <location>
        <begin position="1096"/>
        <end position="1114"/>
    </location>
</feature>
<keyword evidence="16" id="KW-0464">Manganese</keyword>